<keyword evidence="1" id="KW-1133">Transmembrane helix</keyword>
<feature type="transmembrane region" description="Helical" evidence="1">
    <location>
        <begin position="72"/>
        <end position="93"/>
    </location>
</feature>
<dbReference type="Proteomes" id="UP000469159">
    <property type="component" value="Unassembled WGS sequence"/>
</dbReference>
<dbReference type="AlphaFoldDB" id="A0A6I4UXA7"/>
<dbReference type="EMBL" id="WTYK01000005">
    <property type="protein sequence ID" value="MXP41987.1"/>
    <property type="molecule type" value="Genomic_DNA"/>
</dbReference>
<evidence type="ECO:0000313" key="2">
    <source>
        <dbReference type="EMBL" id="MXP41987.1"/>
    </source>
</evidence>
<dbReference type="RefSeq" id="WP_160746846.1">
    <property type="nucleotide sequence ID" value="NZ_WTYK01000005.1"/>
</dbReference>
<comment type="caution">
    <text evidence="2">The sequence shown here is derived from an EMBL/GenBank/DDBJ whole genome shotgun (WGS) entry which is preliminary data.</text>
</comment>
<feature type="transmembrane region" description="Helical" evidence="1">
    <location>
        <begin position="105"/>
        <end position="129"/>
    </location>
</feature>
<evidence type="ECO:0000256" key="1">
    <source>
        <dbReference type="SAM" id="Phobius"/>
    </source>
</evidence>
<keyword evidence="1" id="KW-0812">Transmembrane</keyword>
<reference evidence="2 3" key="1">
    <citation type="submission" date="2019-12" db="EMBL/GenBank/DDBJ databases">
        <title>Genomic-based taxomic classification of the family Erythrobacteraceae.</title>
        <authorList>
            <person name="Xu L."/>
        </authorList>
    </citation>
    <scope>NUCLEOTIDE SEQUENCE [LARGE SCALE GENOMIC DNA]</scope>
    <source>
        <strain evidence="2 3">MCCC 1K02066</strain>
    </source>
</reference>
<gene>
    <name evidence="2" type="ORF">GRI75_10080</name>
</gene>
<name>A0A6I4UXA7_9SPHN</name>
<proteinExistence type="predicted"/>
<keyword evidence="1" id="KW-0472">Membrane</keyword>
<accession>A0A6I4UXA7</accession>
<organism evidence="2 3">
    <name type="scientific">Croceibacterium soli</name>
    <dbReference type="NCBI Taxonomy" id="1739690"/>
    <lineage>
        <taxon>Bacteria</taxon>
        <taxon>Pseudomonadati</taxon>
        <taxon>Pseudomonadota</taxon>
        <taxon>Alphaproteobacteria</taxon>
        <taxon>Sphingomonadales</taxon>
        <taxon>Erythrobacteraceae</taxon>
        <taxon>Croceibacterium</taxon>
    </lineage>
</organism>
<protein>
    <submittedName>
        <fullName evidence="2">Uncharacterized protein</fullName>
    </submittedName>
</protein>
<keyword evidence="3" id="KW-1185">Reference proteome</keyword>
<feature type="transmembrane region" description="Helical" evidence="1">
    <location>
        <begin position="47"/>
        <end position="65"/>
    </location>
</feature>
<evidence type="ECO:0000313" key="3">
    <source>
        <dbReference type="Proteomes" id="UP000469159"/>
    </source>
</evidence>
<sequence>MAEAADIPAWIALFLGLYSLAAAAGEFRAPGGWAAMLLDFERSPASRFLTGMFCISLGAAIYLVTPWRPEDWLSIAVSVIGGICAAEGLLILAAGDRFLMLARRLIMAAPGFWAGFSALFGIGAILVALSRL</sequence>
<dbReference type="OrthoDB" id="7410390at2"/>